<feature type="region of interest" description="Disordered" evidence="1">
    <location>
        <begin position="19"/>
        <end position="53"/>
    </location>
</feature>
<comment type="caution">
    <text evidence="3">The sequence shown here is derived from an EMBL/GenBank/DDBJ whole genome shotgun (WGS) entry which is preliminary data.</text>
</comment>
<evidence type="ECO:0000259" key="2">
    <source>
        <dbReference type="Pfam" id="PF18932"/>
    </source>
</evidence>
<dbReference type="Pfam" id="PF18932">
    <property type="entry name" value="DUF5681"/>
    <property type="match status" value="1"/>
</dbReference>
<keyword evidence="4" id="KW-1185">Reference proteome</keyword>
<name>A0A2N0H5C0_9SPHN</name>
<evidence type="ECO:0000256" key="1">
    <source>
        <dbReference type="SAM" id="MobiDB-lite"/>
    </source>
</evidence>
<evidence type="ECO:0000313" key="4">
    <source>
        <dbReference type="Proteomes" id="UP000232587"/>
    </source>
</evidence>
<protein>
    <recommendedName>
        <fullName evidence="2">DUF5681 domain-containing protein</fullName>
    </recommendedName>
</protein>
<reference evidence="3 4" key="1">
    <citation type="submission" date="2017-11" db="EMBL/GenBank/DDBJ databases">
        <title>Genomic Encyclopedia of Type Strains, Phase III (KMG-III): the genomes of soil and plant-associated and newly described type strains.</title>
        <authorList>
            <person name="Whitman W."/>
        </authorList>
    </citation>
    <scope>NUCLEOTIDE SEQUENCE [LARGE SCALE GENOMIC DNA]</scope>
    <source>
        <strain evidence="3 4">CGMCC 1.12274</strain>
    </source>
</reference>
<dbReference type="AlphaFoldDB" id="A0A2N0H5C0"/>
<dbReference type="InterPro" id="IPR043736">
    <property type="entry name" value="DUF5681"/>
</dbReference>
<feature type="domain" description="DUF5681" evidence="2">
    <location>
        <begin position="29"/>
        <end position="99"/>
    </location>
</feature>
<dbReference type="RefSeq" id="WP_100867960.1">
    <property type="nucleotide sequence ID" value="NZ_PHUF01000005.1"/>
</dbReference>
<gene>
    <name evidence="3" type="ORF">B0I00_2752</name>
</gene>
<evidence type="ECO:0000313" key="3">
    <source>
        <dbReference type="EMBL" id="PKB14123.1"/>
    </source>
</evidence>
<organism evidence="3 4">
    <name type="scientific">Novosphingobium kunmingense</name>
    <dbReference type="NCBI Taxonomy" id="1211806"/>
    <lineage>
        <taxon>Bacteria</taxon>
        <taxon>Pseudomonadati</taxon>
        <taxon>Pseudomonadota</taxon>
        <taxon>Alphaproteobacteria</taxon>
        <taxon>Sphingomonadales</taxon>
        <taxon>Sphingomonadaceae</taxon>
        <taxon>Novosphingobium</taxon>
    </lineage>
</organism>
<dbReference type="EMBL" id="PHUF01000005">
    <property type="protein sequence ID" value="PKB14123.1"/>
    <property type="molecule type" value="Genomic_DNA"/>
</dbReference>
<accession>A0A2N0H5C0</accession>
<proteinExistence type="predicted"/>
<sequence>MKGFSIVMGHAVSMTDHISKVGYGRPPEEHRFPKGRSGNPKGRPRKPRSPPLINDADIFRRLDAEEITIGGKVMTRREAELRRLFQLAIKGNRKARRLAERIWGDRPSKEQGGGVLELPFDEYMERFG</sequence>
<dbReference type="Proteomes" id="UP000232587">
    <property type="component" value="Unassembled WGS sequence"/>
</dbReference>